<gene>
    <name evidence="4" type="ORF">QJT80_02815</name>
</gene>
<reference evidence="4" key="1">
    <citation type="journal article" date="2023" name="Int. J. Mol. Sci.">
        <title>Metagenomics Revealed a New Genus 'Candidatus Thiocaldithrix dubininis' gen. nov., sp. nov. and a New Species 'Candidatus Thiothrix putei' sp. nov. in the Family Thiotrichaceae, Some Members of Which Have Traits of Both Na+- and H+-Motive Energetics.</title>
        <authorList>
            <person name="Ravin N.V."/>
            <person name="Muntyan M.S."/>
            <person name="Smolyakov D.D."/>
            <person name="Rudenko T.S."/>
            <person name="Beletsky A.V."/>
            <person name="Mardanov A.V."/>
            <person name="Grabovich M.Y."/>
        </authorList>
    </citation>
    <scope>NUCLEOTIDE SEQUENCE</scope>
    <source>
        <strain evidence="4">GKL-01</strain>
    </source>
</reference>
<feature type="chain" id="PRO_5041699816" description="DUF11 domain-containing protein" evidence="2">
    <location>
        <begin position="24"/>
        <end position="1374"/>
    </location>
</feature>
<keyword evidence="2" id="KW-0732">Signal</keyword>
<sequence length="1374" mass="151336">MSIPKLLLPTLAVGGLYSQTVLANQAPTAFQVSGSFVNSSGEAQTTSSNRIRALWANSNAIESAQLSLQLQTRQSQVQVGDLAIYQLHIQNNTTQTTQTLSLRLELPTGLSLVDNRLQLNNASLAPDKGAQTWSLPPLAEGESHTVRYIVRVTAKAKDLELIQQAQVLAQLTDQSILKSPLIQNKLTLKDQGLLSNDGLILGRVSFAKDCSAEALPIGGTKVFLEDGRYAITDAQGDFSFQVVKSGVHTVKLDNQSLPQGTQPLVTDNRQLEDGSSFILDVFPGASRRVDFQIACPSKQVDATLKAVKHLNKQLQDHDVYAQGERAKQSEPLLASQSQLLNNTSAKPSRSKKVKRPVVQRLFTSLTPQQAQAYTWLWPTTKIVDDGHLILVIPATETATLYVNGQAISEAQVGEQMIDSSKNIQLLSWYGLALQPGDNHLELRNQANRVLTQKTLRSPKPPAQILIQPAKTELAADGGISNLPITIQVLDEDAQPTQGDYFLTIHASDGQWLEPDIQNQVDGHQVRISNGQGTIHLRSSNQTGKVRLNVKLEQLSDKVQISQVAPQRPLIATGFLNIQAHQGGRHAKQGRVFMKGSLKGGLYLTLAYASDKTQDDYPFYSDEDPARDYYPVMGDASIHGQEAKSHDKLYVKVEKGVNSLMYGDYAVDKDSGSLSENLARTPRHITGLASHTSLGNTDIELFAAQQTHSHRVEWIAGNGTSLNYRLSRGDILSGSEVIELITEDRTNPNLTINTYTLAPLTDYTLDPVSGDLQFTRVIPSFDINGNPMFIRASYEQTDTAKQDKHWVAGARVKQQLTDDLSGQLNYSRDDDPTEGSQTAGIALDYNPSKKTNINAGYAQHEDFSSAQQGQAYTLQAQHEWDDKSSTQFLYAHADEHFNNAPSGLVAGTERTQLRHTEVISPDTQVMLEGMANSASKTQASNQAITGKIQTRVDNWQVSAGARHIQHEQANQTREHNTVLAGAQRSFKVAERPLRVRAEYEQDIQQHDFNKTTLDAEVALTKDTSVYGRYENGNDILGLQGLDDTQRRETFKLGAKTKANKNLELYSEYRSDMLADAAQADAEVATGLRGRYSLEKNLELQPNIEVIKAPSHSAVEDAVATSLSLNDTRNTDQQRYLKLETRKSENREFYGAKASYVAKLDEDWTGLVRDEISVDKAAEGELKRHRFTLGAAHRPQADDGQLNSQYLYQLKQDKQSQQALDSTTHIVSTHQNFVTESGTEVYGRLAAKHQQQRMGTDNQQSVTAMADAGINFDLNEKLAADVHAGVLSTDDGAKQYAYGAGVKLAVAENWRLGVGYNFSGFNDDDLDSGNSNREGAYANLQAKIGEDMFKAIQPEIASADDTRWQYLDTPSPSQFN</sequence>
<reference evidence="4" key="2">
    <citation type="submission" date="2023-04" db="EMBL/GenBank/DDBJ databases">
        <authorList>
            <person name="Beletskiy A.V."/>
            <person name="Mardanov A.V."/>
            <person name="Ravin N.V."/>
        </authorList>
    </citation>
    <scope>NUCLEOTIDE SEQUENCE</scope>
    <source>
        <strain evidence="4">GKL-01</strain>
    </source>
</reference>
<dbReference type="Proteomes" id="UP001300672">
    <property type="component" value="Chromosome"/>
</dbReference>
<organism evidence="4">
    <name type="scientific">Candidatus Thiocaldithrix dubininis</name>
    <dbReference type="NCBI Taxonomy" id="3080823"/>
    <lineage>
        <taxon>Bacteria</taxon>
        <taxon>Pseudomonadati</taxon>
        <taxon>Pseudomonadota</taxon>
        <taxon>Gammaproteobacteria</taxon>
        <taxon>Thiotrichales</taxon>
        <taxon>Thiotrichaceae</taxon>
        <taxon>Candidatus Thiocaldithrix</taxon>
    </lineage>
</organism>
<feature type="domain" description="DUF11" evidence="3">
    <location>
        <begin position="66"/>
        <end position="173"/>
    </location>
</feature>
<dbReference type="EMBL" id="CP124755">
    <property type="protein sequence ID" value="WGZ91413.1"/>
    <property type="molecule type" value="Genomic_DNA"/>
</dbReference>
<evidence type="ECO:0000256" key="2">
    <source>
        <dbReference type="SAM" id="SignalP"/>
    </source>
</evidence>
<name>A0AA95KKZ3_9GAMM</name>
<evidence type="ECO:0000259" key="3">
    <source>
        <dbReference type="Pfam" id="PF01345"/>
    </source>
</evidence>
<dbReference type="InterPro" id="IPR001434">
    <property type="entry name" value="OmcB-like_DUF11"/>
</dbReference>
<dbReference type="SUPFAM" id="SSF56935">
    <property type="entry name" value="Porins"/>
    <property type="match status" value="1"/>
</dbReference>
<protein>
    <recommendedName>
        <fullName evidence="3">DUF11 domain-containing protein</fullName>
    </recommendedName>
</protein>
<accession>A0AA95KKZ3</accession>
<feature type="signal peptide" evidence="2">
    <location>
        <begin position="1"/>
        <end position="23"/>
    </location>
</feature>
<dbReference type="SUPFAM" id="SSF56925">
    <property type="entry name" value="OMPA-like"/>
    <property type="match status" value="1"/>
</dbReference>
<dbReference type="Pfam" id="PF01345">
    <property type="entry name" value="DUF11"/>
    <property type="match status" value="1"/>
</dbReference>
<proteinExistence type="predicted"/>
<evidence type="ECO:0000256" key="1">
    <source>
        <dbReference type="SAM" id="MobiDB-lite"/>
    </source>
</evidence>
<feature type="region of interest" description="Disordered" evidence="1">
    <location>
        <begin position="820"/>
        <end position="840"/>
    </location>
</feature>
<dbReference type="KEGG" id="tdu:QJT80_02815"/>
<dbReference type="InterPro" id="IPR011250">
    <property type="entry name" value="OMP/PagP_B-barrel"/>
</dbReference>
<evidence type="ECO:0000313" key="4">
    <source>
        <dbReference type="EMBL" id="WGZ91413.1"/>
    </source>
</evidence>